<comment type="caution">
    <text evidence="5">The sequence shown here is derived from an EMBL/GenBank/DDBJ whole genome shotgun (WGS) entry which is preliminary data.</text>
</comment>
<evidence type="ECO:0000259" key="4">
    <source>
        <dbReference type="Pfam" id="PF14905"/>
    </source>
</evidence>
<keyword evidence="6" id="KW-1185">Reference proteome</keyword>
<dbReference type="InterPro" id="IPR037066">
    <property type="entry name" value="Plug_dom_sf"/>
</dbReference>
<name>A0A3S3VFY9_9SPHI</name>
<keyword evidence="2" id="KW-0472">Membrane</keyword>
<feature type="domain" description="Outer membrane protein beta-barrel" evidence="4">
    <location>
        <begin position="398"/>
        <end position="793"/>
    </location>
</feature>
<gene>
    <name evidence="5" type="ORF">EPL05_21900</name>
</gene>
<dbReference type="Pfam" id="PF14905">
    <property type="entry name" value="OMP_b-brl_3"/>
    <property type="match status" value="1"/>
</dbReference>
<dbReference type="InterPro" id="IPR041700">
    <property type="entry name" value="OMP_b-brl_3"/>
</dbReference>
<evidence type="ECO:0000256" key="3">
    <source>
        <dbReference type="ARBA" id="ARBA00023237"/>
    </source>
</evidence>
<dbReference type="RefSeq" id="WP_128536128.1">
    <property type="nucleotide sequence ID" value="NZ_SBIW01000025.1"/>
</dbReference>
<accession>A0A3S3VFY9</accession>
<dbReference type="GO" id="GO:0009279">
    <property type="term" value="C:cell outer membrane"/>
    <property type="evidence" value="ECO:0007669"/>
    <property type="project" value="UniProtKB-SubCell"/>
</dbReference>
<dbReference type="Gene3D" id="2.40.170.20">
    <property type="entry name" value="TonB-dependent receptor, beta-barrel domain"/>
    <property type="match status" value="1"/>
</dbReference>
<protein>
    <submittedName>
        <fullName evidence="5">TonB-dependent receptor</fullName>
    </submittedName>
</protein>
<keyword evidence="5" id="KW-0675">Receptor</keyword>
<dbReference type="Proteomes" id="UP000286701">
    <property type="component" value="Unassembled WGS sequence"/>
</dbReference>
<dbReference type="AlphaFoldDB" id="A0A3S3VFY9"/>
<dbReference type="InterPro" id="IPR036942">
    <property type="entry name" value="Beta-barrel_TonB_sf"/>
</dbReference>
<dbReference type="EMBL" id="SBIW01000025">
    <property type="protein sequence ID" value="RWY47463.1"/>
    <property type="molecule type" value="Genomic_DNA"/>
</dbReference>
<dbReference type="SUPFAM" id="SSF56935">
    <property type="entry name" value="Porins"/>
    <property type="match status" value="1"/>
</dbReference>
<dbReference type="SUPFAM" id="SSF49464">
    <property type="entry name" value="Carboxypeptidase regulatory domain-like"/>
    <property type="match status" value="1"/>
</dbReference>
<reference evidence="5 6" key="1">
    <citation type="submission" date="2019-01" db="EMBL/GenBank/DDBJ databases">
        <title>Mucilaginibacter antarcticum sp. nov., isolated from antarctic soil.</title>
        <authorList>
            <person name="Yan Y.-Q."/>
            <person name="Du Z.-J."/>
        </authorList>
    </citation>
    <scope>NUCLEOTIDE SEQUENCE [LARGE SCALE GENOMIC DNA]</scope>
    <source>
        <strain evidence="5 6">F01003</strain>
    </source>
</reference>
<comment type="subcellular location">
    <subcellularLocation>
        <location evidence="1">Cell outer membrane</location>
    </subcellularLocation>
</comment>
<sequence length="819" mass="91719">MPIYLPGFKHHRFLILKRLLFVLFSLIATATFGQVKYVIKGRVADSLSHKPVSYANVNVKDFVSGKPVAAFLTDSAGKFLWTGSIKQTVSITIVNIGYQTKTITVPADSLKQDTVLEFAPIYLSADERQLKEVVITASKPLIKQEIDRLSYDVQADPDSKTQSVLELIGKVPLLSVDGEENIKLKGSGNFKIFINGRPSSLLARSPKEALKVMPASSVQKIEVITTPPSKYDAEGLAGIINIVLNKRLIDGYNASIGTNYNNTLGIGENASITGKKGKFGITGRAYVYQDFKQTLETENNRTTIKPYASLLSQKGTYSYVGNYHTENVELSYEADTLNLLTASINFFKSNYDDRDNLASALYNGQSQLVQSYNSVNINPQYESGLDLDFNYQLGFKHKKDRLLTFSYQYHNAPNNQSNDILISQQFNYPLNSYRQANENATLEQTFQADYVQPGKTFIVDGGIKAILRRSFSDYTSQALNPLTGQYAPAKDLDNQFDYRQDVYSLYHSWYLKLKPVEIKAGIRLEHTEVNADFVTQESALNTNYTNLIPVVSLQHKFKDATINLGYTQRISRPGILQLNPYIDRSNPLFVNTGNPALKAVLNNNFELAYSTYGKGSYNVTLSYSFSNNNIQQVTTLIDTTSFTTYQNVGQNKTAGLNASISYPITKSFSATLNSELSYLWIRGTYNGNFYANNGMQGFAYATLNYKLSPTWRATASVTVYSANITLQGSTNAYVFNSYRLTKTLLDKKLTITAGISNPYSKFRYTRVQTQTDDFQQTIVSQRLYRTFGLSVSYNFGSLKAELKKNQRSINNDDVTGKNK</sequence>
<dbReference type="OrthoDB" id="606851at2"/>
<dbReference type="InterPro" id="IPR008969">
    <property type="entry name" value="CarboxyPept-like_regulatory"/>
</dbReference>
<keyword evidence="3" id="KW-0998">Cell outer membrane</keyword>
<dbReference type="Gene3D" id="2.60.40.1120">
    <property type="entry name" value="Carboxypeptidase-like, regulatory domain"/>
    <property type="match status" value="1"/>
</dbReference>
<proteinExistence type="predicted"/>
<organism evidence="5 6">
    <name type="scientific">Mucilaginibacter gilvus</name>
    <dbReference type="NCBI Taxonomy" id="2305909"/>
    <lineage>
        <taxon>Bacteria</taxon>
        <taxon>Pseudomonadati</taxon>
        <taxon>Bacteroidota</taxon>
        <taxon>Sphingobacteriia</taxon>
        <taxon>Sphingobacteriales</taxon>
        <taxon>Sphingobacteriaceae</taxon>
        <taxon>Mucilaginibacter</taxon>
    </lineage>
</organism>
<dbReference type="Pfam" id="PF13620">
    <property type="entry name" value="CarboxypepD_reg"/>
    <property type="match status" value="1"/>
</dbReference>
<dbReference type="Gene3D" id="2.170.130.10">
    <property type="entry name" value="TonB-dependent receptor, plug domain"/>
    <property type="match status" value="1"/>
</dbReference>
<evidence type="ECO:0000313" key="6">
    <source>
        <dbReference type="Proteomes" id="UP000286701"/>
    </source>
</evidence>
<evidence type="ECO:0000256" key="2">
    <source>
        <dbReference type="ARBA" id="ARBA00023136"/>
    </source>
</evidence>
<evidence type="ECO:0000313" key="5">
    <source>
        <dbReference type="EMBL" id="RWY47463.1"/>
    </source>
</evidence>
<evidence type="ECO:0000256" key="1">
    <source>
        <dbReference type="ARBA" id="ARBA00004442"/>
    </source>
</evidence>